<sequence length="105" mass="11346">MQRAAVLTGTVLATTALTVTTAAAAGPPMPDFRGKALMDVFQTVDYRTRVDIRDVSGFNRNIFWPLNWKVCSQTPAPGVELEGQALNIGVVKKTETCPKAAPKKK</sequence>
<feature type="signal peptide" evidence="1">
    <location>
        <begin position="1"/>
        <end position="24"/>
    </location>
</feature>
<evidence type="ECO:0008006" key="4">
    <source>
        <dbReference type="Google" id="ProtNLM"/>
    </source>
</evidence>
<evidence type="ECO:0000313" key="3">
    <source>
        <dbReference type="Proteomes" id="UP000481109"/>
    </source>
</evidence>
<evidence type="ECO:0000313" key="2">
    <source>
        <dbReference type="EMBL" id="NGO81395.1"/>
    </source>
</evidence>
<dbReference type="AlphaFoldDB" id="A0A6G4XUZ1"/>
<feature type="chain" id="PRO_5026246735" description="PASTA domain-containing protein" evidence="1">
    <location>
        <begin position="25"/>
        <end position="105"/>
    </location>
</feature>
<evidence type="ECO:0000256" key="1">
    <source>
        <dbReference type="SAM" id="SignalP"/>
    </source>
</evidence>
<name>A0A6G4XUZ1_9ACTN</name>
<proteinExistence type="predicted"/>
<gene>
    <name evidence="2" type="ORF">G6045_37915</name>
</gene>
<dbReference type="EMBL" id="JAAKZW010000321">
    <property type="protein sequence ID" value="NGO81395.1"/>
    <property type="molecule type" value="Genomic_DNA"/>
</dbReference>
<comment type="caution">
    <text evidence="2">The sequence shown here is derived from an EMBL/GenBank/DDBJ whole genome shotgun (WGS) entry which is preliminary data.</text>
</comment>
<reference evidence="2 3" key="1">
    <citation type="submission" date="2020-02" db="EMBL/GenBank/DDBJ databases">
        <title>Whole-genome analyses of novel actinobacteria.</title>
        <authorList>
            <person name="Sahin N."/>
            <person name="Tokatli A."/>
        </authorList>
    </citation>
    <scope>NUCLEOTIDE SEQUENCE [LARGE SCALE GENOMIC DNA]</scope>
    <source>
        <strain evidence="2 3">YC504</strain>
    </source>
</reference>
<protein>
    <recommendedName>
        <fullName evidence="4">PASTA domain-containing protein</fullName>
    </recommendedName>
</protein>
<keyword evidence="3" id="KW-1185">Reference proteome</keyword>
<dbReference type="Proteomes" id="UP000481109">
    <property type="component" value="Unassembled WGS sequence"/>
</dbReference>
<accession>A0A6G4XUZ1</accession>
<keyword evidence="1" id="KW-0732">Signal</keyword>
<organism evidence="2 3">
    <name type="scientific">Streptomyces mesophilus</name>
    <dbReference type="NCBI Taxonomy" id="1775132"/>
    <lineage>
        <taxon>Bacteria</taxon>
        <taxon>Bacillati</taxon>
        <taxon>Actinomycetota</taxon>
        <taxon>Actinomycetes</taxon>
        <taxon>Kitasatosporales</taxon>
        <taxon>Streptomycetaceae</taxon>
        <taxon>Streptomyces</taxon>
    </lineage>
</organism>